<dbReference type="PANTHER" id="PTHR13028">
    <property type="entry name" value="RRNA PROCESSING PROTEIN EBNA1-BINDING PROTEIN-RELATED"/>
    <property type="match status" value="1"/>
</dbReference>
<dbReference type="InterPro" id="IPR008610">
    <property type="entry name" value="Ebp2"/>
</dbReference>
<accession>A0A5C7IPN0</accession>
<evidence type="ECO:0000313" key="8">
    <source>
        <dbReference type="Proteomes" id="UP000323000"/>
    </source>
</evidence>
<organism evidence="7 8">
    <name type="scientific">Acer yangbiense</name>
    <dbReference type="NCBI Taxonomy" id="1000413"/>
    <lineage>
        <taxon>Eukaryota</taxon>
        <taxon>Viridiplantae</taxon>
        <taxon>Streptophyta</taxon>
        <taxon>Embryophyta</taxon>
        <taxon>Tracheophyta</taxon>
        <taxon>Spermatophyta</taxon>
        <taxon>Magnoliopsida</taxon>
        <taxon>eudicotyledons</taxon>
        <taxon>Gunneridae</taxon>
        <taxon>Pentapetalae</taxon>
        <taxon>rosids</taxon>
        <taxon>malvids</taxon>
        <taxon>Sapindales</taxon>
        <taxon>Sapindaceae</taxon>
        <taxon>Hippocastanoideae</taxon>
        <taxon>Acereae</taxon>
        <taxon>Acer</taxon>
    </lineage>
</organism>
<dbReference type="GO" id="GO:0034399">
    <property type="term" value="C:nuclear periphery"/>
    <property type="evidence" value="ECO:0007669"/>
    <property type="project" value="TreeGrafter"/>
</dbReference>
<keyword evidence="4" id="KW-0175">Coiled coil</keyword>
<evidence type="ECO:0000313" key="7">
    <source>
        <dbReference type="EMBL" id="TXG70764.1"/>
    </source>
</evidence>
<sequence length="315" mass="36071">MLILVLSSFDRFSLMGLPTKESILYDEEGSEDDEMGDMNEELSESESDSDEEGDVKLLEPSKKAIYNRDGLDEKLQDIIWPENAGWIHRLSIDITQEQEVDVNDDLKREASFYTQALEGTRQAFEKLQSMGLPFLRPPDYYAEMVKTDTHMEKVKRRLLTKQKEMEEADERRKAREAKKMSKEIQAQKTKERAKQKKDEIESVKKWRKQRQQSGFAGDVNDGELELPFEDSKAFERSSKRRPGVAPGDRSGGKARQFSGKGKKGMDKKRKGTEFKNSKFGFGGRKGMRKQNTADTTDDVSAFNKGGMAGNNKRKR</sequence>
<keyword evidence="8" id="KW-1185">Reference proteome</keyword>
<dbReference type="PANTHER" id="PTHR13028:SF0">
    <property type="entry name" value="RRNA-PROCESSING PROTEIN EBP2-RELATED"/>
    <property type="match status" value="1"/>
</dbReference>
<protein>
    <submittedName>
        <fullName evidence="7">Uncharacterized protein</fullName>
    </submittedName>
</protein>
<comment type="subcellular location">
    <subcellularLocation>
        <location evidence="1">Nucleus</location>
        <location evidence="1">Nucleolus</location>
    </subcellularLocation>
</comment>
<dbReference type="GO" id="GO:0006364">
    <property type="term" value="P:rRNA processing"/>
    <property type="evidence" value="ECO:0007669"/>
    <property type="project" value="TreeGrafter"/>
</dbReference>
<dbReference type="GO" id="GO:0005730">
    <property type="term" value="C:nucleolus"/>
    <property type="evidence" value="ECO:0007669"/>
    <property type="project" value="UniProtKB-SubCell"/>
</dbReference>
<dbReference type="Proteomes" id="UP000323000">
    <property type="component" value="Chromosome 2"/>
</dbReference>
<dbReference type="GO" id="GO:0042273">
    <property type="term" value="P:ribosomal large subunit biogenesis"/>
    <property type="evidence" value="ECO:0007669"/>
    <property type="project" value="TreeGrafter"/>
</dbReference>
<proteinExistence type="inferred from homology"/>
<comment type="caution">
    <text evidence="7">The sequence shown here is derived from an EMBL/GenBank/DDBJ whole genome shotgun (WGS) entry which is preliminary data.</text>
</comment>
<dbReference type="AlphaFoldDB" id="A0A5C7IPN0"/>
<dbReference type="EMBL" id="VAHF01000002">
    <property type="protein sequence ID" value="TXG70764.1"/>
    <property type="molecule type" value="Genomic_DNA"/>
</dbReference>
<evidence type="ECO:0000256" key="4">
    <source>
        <dbReference type="ARBA" id="ARBA00023054"/>
    </source>
</evidence>
<name>A0A5C7IPN0_9ROSI</name>
<evidence type="ECO:0000256" key="2">
    <source>
        <dbReference type="ARBA" id="ARBA00007336"/>
    </source>
</evidence>
<reference evidence="8" key="1">
    <citation type="journal article" date="2019" name="Gigascience">
        <title>De novo genome assembly of the endangered Acer yangbiense, a plant species with extremely small populations endemic to Yunnan Province, China.</title>
        <authorList>
            <person name="Yang J."/>
            <person name="Wariss H.M."/>
            <person name="Tao L."/>
            <person name="Zhang R."/>
            <person name="Yun Q."/>
            <person name="Hollingsworth P."/>
            <person name="Dao Z."/>
            <person name="Luo G."/>
            <person name="Guo H."/>
            <person name="Ma Y."/>
            <person name="Sun W."/>
        </authorList>
    </citation>
    <scope>NUCLEOTIDE SEQUENCE [LARGE SCALE GENOMIC DNA]</scope>
    <source>
        <strain evidence="8">cv. Malutang</strain>
    </source>
</reference>
<feature type="compositionally biased region" description="Acidic residues" evidence="6">
    <location>
        <begin position="24"/>
        <end position="53"/>
    </location>
</feature>
<keyword evidence="3" id="KW-0690">Ribosome biogenesis</keyword>
<feature type="region of interest" description="Disordered" evidence="6">
    <location>
        <begin position="159"/>
        <end position="315"/>
    </location>
</feature>
<feature type="compositionally biased region" description="Basic residues" evidence="6">
    <location>
        <begin position="260"/>
        <end position="270"/>
    </location>
</feature>
<evidence type="ECO:0000256" key="3">
    <source>
        <dbReference type="ARBA" id="ARBA00022517"/>
    </source>
</evidence>
<feature type="compositionally biased region" description="Basic and acidic residues" evidence="6">
    <location>
        <begin position="188"/>
        <end position="204"/>
    </location>
</feature>
<feature type="compositionally biased region" description="Basic and acidic residues" evidence="6">
    <location>
        <begin position="161"/>
        <end position="182"/>
    </location>
</feature>
<evidence type="ECO:0000256" key="6">
    <source>
        <dbReference type="SAM" id="MobiDB-lite"/>
    </source>
</evidence>
<gene>
    <name evidence="7" type="ORF">EZV62_005699</name>
</gene>
<dbReference type="GO" id="GO:0030687">
    <property type="term" value="C:preribosome, large subunit precursor"/>
    <property type="evidence" value="ECO:0007669"/>
    <property type="project" value="TreeGrafter"/>
</dbReference>
<comment type="similarity">
    <text evidence="2">Belongs to the EBP2 family.</text>
</comment>
<keyword evidence="5" id="KW-0539">Nucleus</keyword>
<evidence type="ECO:0000256" key="1">
    <source>
        <dbReference type="ARBA" id="ARBA00004604"/>
    </source>
</evidence>
<feature type="region of interest" description="Disordered" evidence="6">
    <location>
        <begin position="23"/>
        <end position="58"/>
    </location>
</feature>
<evidence type="ECO:0000256" key="5">
    <source>
        <dbReference type="ARBA" id="ARBA00023242"/>
    </source>
</evidence>
<dbReference type="OrthoDB" id="443772at2759"/>
<dbReference type="Pfam" id="PF05890">
    <property type="entry name" value="Ebp2"/>
    <property type="match status" value="1"/>
</dbReference>